<keyword evidence="4" id="KW-1185">Reference proteome</keyword>
<accession>A0A919ADJ3</accession>
<comment type="caution">
    <text evidence="3">The sequence shown here is derived from an EMBL/GenBank/DDBJ whole genome shotgun (WGS) entry which is preliminary data.</text>
</comment>
<evidence type="ECO:0000313" key="3">
    <source>
        <dbReference type="EMBL" id="GHF00904.1"/>
    </source>
</evidence>
<gene>
    <name evidence="3" type="ORF">GCM10018772_26970</name>
</gene>
<reference evidence="3" key="2">
    <citation type="submission" date="2020-09" db="EMBL/GenBank/DDBJ databases">
        <authorList>
            <person name="Sun Q."/>
            <person name="Ohkuma M."/>
        </authorList>
    </citation>
    <scope>NUCLEOTIDE SEQUENCE</scope>
    <source>
        <strain evidence="3">JCM 4477</strain>
    </source>
</reference>
<dbReference type="Pfam" id="PF13581">
    <property type="entry name" value="HATPase_c_2"/>
    <property type="match status" value="1"/>
</dbReference>
<dbReference type="SUPFAM" id="SSF55874">
    <property type="entry name" value="ATPase domain of HSP90 chaperone/DNA topoisomerase II/histidine kinase"/>
    <property type="match status" value="1"/>
</dbReference>
<keyword evidence="1" id="KW-0418">Kinase</keyword>
<keyword evidence="1" id="KW-0808">Transferase</keyword>
<dbReference type="GO" id="GO:0004674">
    <property type="term" value="F:protein serine/threonine kinase activity"/>
    <property type="evidence" value="ECO:0007669"/>
    <property type="project" value="UniProtKB-KW"/>
</dbReference>
<evidence type="ECO:0000259" key="2">
    <source>
        <dbReference type="Pfam" id="PF13581"/>
    </source>
</evidence>
<dbReference type="EMBL" id="BNBI01000005">
    <property type="protein sequence ID" value="GHF00904.1"/>
    <property type="molecule type" value="Genomic_DNA"/>
</dbReference>
<protein>
    <submittedName>
        <fullName evidence="3">ATPase</fullName>
    </submittedName>
</protein>
<feature type="domain" description="Histidine kinase/HSP90-like ATPase" evidence="2">
    <location>
        <begin position="34"/>
        <end position="138"/>
    </location>
</feature>
<name>A0A919ADJ3_9ACTN</name>
<dbReference type="InterPro" id="IPR036890">
    <property type="entry name" value="HATPase_C_sf"/>
</dbReference>
<dbReference type="InterPro" id="IPR003594">
    <property type="entry name" value="HATPase_dom"/>
</dbReference>
<dbReference type="AlphaFoldDB" id="A0A919ADJ3"/>
<proteinExistence type="predicted"/>
<organism evidence="3 4">
    <name type="scientific">Streptomyces fumanus</name>
    <dbReference type="NCBI Taxonomy" id="67302"/>
    <lineage>
        <taxon>Bacteria</taxon>
        <taxon>Bacillati</taxon>
        <taxon>Actinomycetota</taxon>
        <taxon>Actinomycetes</taxon>
        <taxon>Kitasatosporales</taxon>
        <taxon>Streptomycetaceae</taxon>
        <taxon>Streptomyces</taxon>
    </lineage>
</organism>
<dbReference type="PANTHER" id="PTHR35526:SF3">
    <property type="entry name" value="ANTI-SIGMA-F FACTOR RSBW"/>
    <property type="match status" value="1"/>
</dbReference>
<reference evidence="3" key="1">
    <citation type="journal article" date="2014" name="Int. J. Syst. Evol. Microbiol.">
        <title>Complete genome sequence of Corynebacterium casei LMG S-19264T (=DSM 44701T), isolated from a smear-ripened cheese.</title>
        <authorList>
            <consortium name="US DOE Joint Genome Institute (JGI-PGF)"/>
            <person name="Walter F."/>
            <person name="Albersmeier A."/>
            <person name="Kalinowski J."/>
            <person name="Ruckert C."/>
        </authorList>
    </citation>
    <scope>NUCLEOTIDE SEQUENCE</scope>
    <source>
        <strain evidence="3">JCM 4477</strain>
    </source>
</reference>
<dbReference type="Proteomes" id="UP000630718">
    <property type="component" value="Unassembled WGS sequence"/>
</dbReference>
<evidence type="ECO:0000313" key="4">
    <source>
        <dbReference type="Proteomes" id="UP000630718"/>
    </source>
</evidence>
<dbReference type="InterPro" id="IPR050267">
    <property type="entry name" value="Anti-sigma-factor_SerPK"/>
</dbReference>
<sequence>MTPARRPDAVDSSVLSTAVDFPGGSGMIPASRDLVQAFAARLREAGVEVPGSFLDTARLVVSELVTNAARHAPGPCRLRLALVEDQVEIAVTDTGEGFPTFLPPDPARVGRHGLEIVTRLCDELITKPHDRGKTVYARLPLG</sequence>
<evidence type="ECO:0000256" key="1">
    <source>
        <dbReference type="ARBA" id="ARBA00022527"/>
    </source>
</evidence>
<dbReference type="CDD" id="cd16936">
    <property type="entry name" value="HATPase_RsbW-like"/>
    <property type="match status" value="1"/>
</dbReference>
<keyword evidence="1" id="KW-0723">Serine/threonine-protein kinase</keyword>
<dbReference type="Gene3D" id="3.30.565.10">
    <property type="entry name" value="Histidine kinase-like ATPase, C-terminal domain"/>
    <property type="match status" value="1"/>
</dbReference>
<dbReference type="PANTHER" id="PTHR35526">
    <property type="entry name" value="ANTI-SIGMA-F FACTOR RSBW-RELATED"/>
    <property type="match status" value="1"/>
</dbReference>